<dbReference type="EC" id="3.4.21.53" evidence="1"/>
<keyword evidence="1" id="KW-0720">Serine protease</keyword>
<dbReference type="Pfam" id="PF05362">
    <property type="entry name" value="Lon_C"/>
    <property type="match status" value="1"/>
</dbReference>
<evidence type="ECO:0000259" key="4">
    <source>
        <dbReference type="PROSITE" id="PS51786"/>
    </source>
</evidence>
<dbReference type="NCBIfam" id="NF041438">
    <property type="entry name" value="SepM_fam_S16"/>
    <property type="match status" value="1"/>
</dbReference>
<dbReference type="SUPFAM" id="SSF54211">
    <property type="entry name" value="Ribosomal protein S5 domain 2-like"/>
    <property type="match status" value="1"/>
</dbReference>
<dbReference type="Proteomes" id="UP000295418">
    <property type="component" value="Unassembled WGS sequence"/>
</dbReference>
<dbReference type="Pfam" id="PF13180">
    <property type="entry name" value="PDZ_2"/>
    <property type="match status" value="1"/>
</dbReference>
<organism evidence="5 6">
    <name type="scientific">Paenibacillus albiflavus</name>
    <dbReference type="NCBI Taxonomy" id="2545760"/>
    <lineage>
        <taxon>Bacteria</taxon>
        <taxon>Bacillati</taxon>
        <taxon>Bacillota</taxon>
        <taxon>Bacilli</taxon>
        <taxon>Bacillales</taxon>
        <taxon>Paenibacillaceae</taxon>
        <taxon>Paenibacillus</taxon>
    </lineage>
</organism>
<dbReference type="PROSITE" id="PS51786">
    <property type="entry name" value="LON_PROTEOLYTIC"/>
    <property type="match status" value="1"/>
</dbReference>
<keyword evidence="2" id="KW-0812">Transmembrane</keyword>
<evidence type="ECO:0000259" key="3">
    <source>
        <dbReference type="PROSITE" id="PS50106"/>
    </source>
</evidence>
<proteinExistence type="inferred from homology"/>
<evidence type="ECO:0000256" key="1">
    <source>
        <dbReference type="PROSITE-ProRule" id="PRU01122"/>
    </source>
</evidence>
<dbReference type="PROSITE" id="PS50106">
    <property type="entry name" value="PDZ"/>
    <property type="match status" value="1"/>
</dbReference>
<feature type="domain" description="Lon proteolytic" evidence="4">
    <location>
        <begin position="245"/>
        <end position="359"/>
    </location>
</feature>
<comment type="similarity">
    <text evidence="1">Belongs to the peptidase S16 family.</text>
</comment>
<dbReference type="SUPFAM" id="SSF50156">
    <property type="entry name" value="PDZ domain-like"/>
    <property type="match status" value="1"/>
</dbReference>
<keyword evidence="2" id="KW-0472">Membrane</keyword>
<dbReference type="PANTHER" id="PTHR10046">
    <property type="entry name" value="ATP DEPENDENT LON PROTEASE FAMILY MEMBER"/>
    <property type="match status" value="1"/>
</dbReference>
<evidence type="ECO:0000256" key="2">
    <source>
        <dbReference type="SAM" id="Phobius"/>
    </source>
</evidence>
<dbReference type="GO" id="GO:0005524">
    <property type="term" value="F:ATP binding"/>
    <property type="evidence" value="ECO:0007669"/>
    <property type="project" value="InterPro"/>
</dbReference>
<dbReference type="SMART" id="SM00228">
    <property type="entry name" value="PDZ"/>
    <property type="match status" value="1"/>
</dbReference>
<dbReference type="InterPro" id="IPR027065">
    <property type="entry name" value="Lon_Prtase"/>
</dbReference>
<evidence type="ECO:0000313" key="6">
    <source>
        <dbReference type="Proteomes" id="UP000295418"/>
    </source>
</evidence>
<comment type="caution">
    <text evidence="5">The sequence shown here is derived from an EMBL/GenBank/DDBJ whole genome shotgun (WGS) entry which is preliminary data.</text>
</comment>
<sequence length="362" mass="39662">MSSVRLRDQRKKRVVTSVLIGLILACILFLIPLPYYIYKPGSAEEIKPMVVLHDKSQTTEEKGTFMLTTVRAETARLATYLVALVHPYQELGLKESAYQPGESQSEYTQRQVYVMRSSQSDAIQAAYKHAQIPYHISGDGVMVLRFVEGTLAASVLQTGDIITKLDDTSISSTDELRQHLSTKKPGDSVNITYKRGNETLTSELKLSALKDTNGKETGQVGLGIMNPADLQSIRPEDESKEIEVNVGDIGGPSAGLMFSLEIYNQLVPEDITKGYRIAGTGTINPEGAVGAIGGIQHKIIAADREHAEIFFAPADYTTEQGYKYTNYSDAAARAKQIGTKMKIVPVHSMDEALQYLASLPAK</sequence>
<dbReference type="GO" id="GO:0030163">
    <property type="term" value="P:protein catabolic process"/>
    <property type="evidence" value="ECO:0007669"/>
    <property type="project" value="InterPro"/>
</dbReference>
<dbReference type="EMBL" id="SKFG01000002">
    <property type="protein sequence ID" value="TCZ80223.1"/>
    <property type="molecule type" value="Genomic_DNA"/>
</dbReference>
<dbReference type="OrthoDB" id="2356897at2"/>
<dbReference type="InterPro" id="IPR014721">
    <property type="entry name" value="Ribsml_uS5_D2-typ_fold_subgr"/>
</dbReference>
<dbReference type="GO" id="GO:0004176">
    <property type="term" value="F:ATP-dependent peptidase activity"/>
    <property type="evidence" value="ECO:0007669"/>
    <property type="project" value="UniProtKB-UniRule"/>
</dbReference>
<protein>
    <recommendedName>
        <fullName evidence="1">endopeptidase La</fullName>
        <ecNumber evidence="1">3.4.21.53</ecNumber>
    </recommendedName>
</protein>
<accession>A0A4R4EL36</accession>
<dbReference type="InterPro" id="IPR020568">
    <property type="entry name" value="Ribosomal_Su5_D2-typ_SF"/>
</dbReference>
<evidence type="ECO:0000313" key="5">
    <source>
        <dbReference type="EMBL" id="TCZ80223.1"/>
    </source>
</evidence>
<keyword evidence="1" id="KW-0645">Protease</keyword>
<gene>
    <name evidence="5" type="ORF">E0485_03340</name>
</gene>
<dbReference type="Gene3D" id="3.30.230.10">
    <property type="match status" value="1"/>
</dbReference>
<dbReference type="AlphaFoldDB" id="A0A4R4EL36"/>
<comment type="catalytic activity">
    <reaction evidence="1">
        <text>Hydrolysis of proteins in presence of ATP.</text>
        <dbReference type="EC" id="3.4.21.53"/>
    </reaction>
</comment>
<dbReference type="InterPro" id="IPR036034">
    <property type="entry name" value="PDZ_sf"/>
</dbReference>
<dbReference type="PROSITE" id="PS51257">
    <property type="entry name" value="PROKAR_LIPOPROTEIN"/>
    <property type="match status" value="1"/>
</dbReference>
<feature type="active site" evidence="1">
    <location>
        <position position="298"/>
    </location>
</feature>
<dbReference type="InterPro" id="IPR001478">
    <property type="entry name" value="PDZ"/>
</dbReference>
<dbReference type="InterPro" id="IPR008269">
    <property type="entry name" value="Lon_proteolytic"/>
</dbReference>
<keyword evidence="6" id="KW-1185">Reference proteome</keyword>
<dbReference type="GO" id="GO:0004252">
    <property type="term" value="F:serine-type endopeptidase activity"/>
    <property type="evidence" value="ECO:0007669"/>
    <property type="project" value="UniProtKB-UniRule"/>
</dbReference>
<dbReference type="GO" id="GO:0006508">
    <property type="term" value="P:proteolysis"/>
    <property type="evidence" value="ECO:0007669"/>
    <property type="project" value="UniProtKB-KW"/>
</dbReference>
<name>A0A4R4EL36_9BACL</name>
<reference evidence="5 6" key="1">
    <citation type="submission" date="2019-03" db="EMBL/GenBank/DDBJ databases">
        <authorList>
            <person name="Kim M.K.M."/>
        </authorList>
    </citation>
    <scope>NUCLEOTIDE SEQUENCE [LARGE SCALE GENOMIC DNA]</scope>
    <source>
        <strain evidence="5 6">18JY21-1</strain>
    </source>
</reference>
<keyword evidence="1" id="KW-0378">Hydrolase</keyword>
<feature type="active site" evidence="1">
    <location>
        <position position="253"/>
    </location>
</feature>
<feature type="domain" description="PDZ" evidence="3">
    <location>
        <begin position="111"/>
        <end position="197"/>
    </location>
</feature>
<feature type="transmembrane region" description="Helical" evidence="2">
    <location>
        <begin position="14"/>
        <end position="38"/>
    </location>
</feature>
<keyword evidence="2" id="KW-1133">Transmembrane helix</keyword>